<keyword evidence="4" id="KW-0863">Zinc-finger</keyword>
<dbReference type="PANTHER" id="PTHR31675">
    <property type="entry name" value="PROTEIN YABBY 6-RELATED"/>
    <property type="match status" value="1"/>
</dbReference>
<name>A0AAQ3KI38_9LILI</name>
<dbReference type="GO" id="GO:0008270">
    <property type="term" value="F:zinc ion binding"/>
    <property type="evidence" value="ECO:0007669"/>
    <property type="project" value="UniProtKB-KW"/>
</dbReference>
<keyword evidence="6" id="KW-0539">Nucleus</keyword>
<evidence type="ECO:0000256" key="4">
    <source>
        <dbReference type="ARBA" id="ARBA00022771"/>
    </source>
</evidence>
<evidence type="ECO:0000256" key="2">
    <source>
        <dbReference type="ARBA" id="ARBA00010325"/>
    </source>
</evidence>
<comment type="subcellular location">
    <subcellularLocation>
        <location evidence="1">Nucleus</location>
    </subcellularLocation>
</comment>
<dbReference type="AlphaFoldDB" id="A0AAQ3KI38"/>
<dbReference type="InterPro" id="IPR006780">
    <property type="entry name" value="YABBY"/>
</dbReference>
<dbReference type="GO" id="GO:0010158">
    <property type="term" value="P:abaxial cell fate specification"/>
    <property type="evidence" value="ECO:0007669"/>
    <property type="project" value="TreeGrafter"/>
</dbReference>
<feature type="region of interest" description="Disordered" evidence="7">
    <location>
        <begin position="142"/>
        <end position="164"/>
    </location>
</feature>
<dbReference type="CDD" id="cd00084">
    <property type="entry name" value="HMG-box_SF"/>
    <property type="match status" value="1"/>
</dbReference>
<evidence type="ECO:0000259" key="8">
    <source>
        <dbReference type="Pfam" id="PF04690"/>
    </source>
</evidence>
<evidence type="ECO:0000313" key="11">
    <source>
        <dbReference type="Proteomes" id="UP001327560"/>
    </source>
</evidence>
<dbReference type="GO" id="GO:0005634">
    <property type="term" value="C:nucleus"/>
    <property type="evidence" value="ECO:0007669"/>
    <property type="project" value="UniProtKB-SubCell"/>
</dbReference>
<dbReference type="Proteomes" id="UP001327560">
    <property type="component" value="Chromosome 5"/>
</dbReference>
<comment type="similarity">
    <text evidence="2">Belongs to the YABBY family.</text>
</comment>
<evidence type="ECO:0000313" key="10">
    <source>
        <dbReference type="EMBL" id="WOL07925.1"/>
    </source>
</evidence>
<dbReference type="PANTHER" id="PTHR31675:SF30">
    <property type="entry name" value="AXIAL REGULATOR YABBY 2-RELATED"/>
    <property type="match status" value="1"/>
</dbReference>
<organism evidence="10 11">
    <name type="scientific">Canna indica</name>
    <name type="common">Indian-shot</name>
    <dbReference type="NCBI Taxonomy" id="4628"/>
    <lineage>
        <taxon>Eukaryota</taxon>
        <taxon>Viridiplantae</taxon>
        <taxon>Streptophyta</taxon>
        <taxon>Embryophyta</taxon>
        <taxon>Tracheophyta</taxon>
        <taxon>Spermatophyta</taxon>
        <taxon>Magnoliopsida</taxon>
        <taxon>Liliopsida</taxon>
        <taxon>Zingiberales</taxon>
        <taxon>Cannaceae</taxon>
        <taxon>Canna</taxon>
    </lineage>
</organism>
<feature type="domain" description="YABBY protein C-terminal" evidence="8">
    <location>
        <begin position="82"/>
        <end position="137"/>
    </location>
</feature>
<gene>
    <name evidence="10" type="ORF">Cni_G16675</name>
</gene>
<reference evidence="10 11" key="1">
    <citation type="submission" date="2023-10" db="EMBL/GenBank/DDBJ databases">
        <title>Chromosome-scale genome assembly provides insights into flower coloration mechanisms of Canna indica.</title>
        <authorList>
            <person name="Li C."/>
        </authorList>
    </citation>
    <scope>NUCLEOTIDE SEQUENCE [LARGE SCALE GENOMIC DNA]</scope>
    <source>
        <tissue evidence="10">Flower</tissue>
    </source>
</reference>
<dbReference type="InterPro" id="IPR056775">
    <property type="entry name" value="YABBY_C"/>
</dbReference>
<evidence type="ECO:0008006" key="12">
    <source>
        <dbReference type="Google" id="ProtNLM"/>
    </source>
</evidence>
<evidence type="ECO:0000256" key="5">
    <source>
        <dbReference type="ARBA" id="ARBA00022833"/>
    </source>
</evidence>
<evidence type="ECO:0000256" key="3">
    <source>
        <dbReference type="ARBA" id="ARBA00022723"/>
    </source>
</evidence>
<dbReference type="InterPro" id="IPR036910">
    <property type="entry name" value="HMG_box_dom_sf"/>
</dbReference>
<evidence type="ECO:0000256" key="6">
    <source>
        <dbReference type="ARBA" id="ARBA00023242"/>
    </source>
</evidence>
<feature type="domain" description="YABBY N-terminal" evidence="9">
    <location>
        <begin position="7"/>
        <end position="45"/>
    </location>
</feature>
<dbReference type="Pfam" id="PF04690">
    <property type="entry name" value="YABBY"/>
    <property type="match status" value="1"/>
</dbReference>
<accession>A0AAQ3KI38</accession>
<protein>
    <recommendedName>
        <fullName evidence="12">Axial regulator YABBY 2</fullName>
    </recommendedName>
</protein>
<proteinExistence type="inferred from homology"/>
<dbReference type="Gene3D" id="1.10.30.10">
    <property type="entry name" value="High mobility group box domain"/>
    <property type="match status" value="1"/>
</dbReference>
<evidence type="ECO:0000256" key="7">
    <source>
        <dbReference type="SAM" id="MobiDB-lite"/>
    </source>
</evidence>
<keyword evidence="5" id="KW-0862">Zinc</keyword>
<keyword evidence="11" id="KW-1185">Reference proteome</keyword>
<dbReference type="Pfam" id="PF24868">
    <property type="entry name" value="YABBY_N"/>
    <property type="match status" value="1"/>
</dbReference>
<keyword evidence="3" id="KW-0479">Metal-binding</keyword>
<sequence length="164" mass="18299">MNIIVQKVSVPSTSLFNNIVTVRCGYCSNLLSVNMGDLLQTTLPFQGPKTCNTTTAPDLRMERGSTSMTSLPYTMPKDEEQKPPIRAPQKKRAPSAYNRFIKEEIQRIKANNPGITHKQAFSTAAKNWAHLPHIYYGLTPDGNRQPTNIDEHAPGNHKAAQSFF</sequence>
<evidence type="ECO:0000256" key="1">
    <source>
        <dbReference type="ARBA" id="ARBA00004123"/>
    </source>
</evidence>
<feature type="region of interest" description="Disordered" evidence="7">
    <location>
        <begin position="66"/>
        <end position="95"/>
    </location>
</feature>
<evidence type="ECO:0000259" key="9">
    <source>
        <dbReference type="Pfam" id="PF24868"/>
    </source>
</evidence>
<dbReference type="InterPro" id="IPR056776">
    <property type="entry name" value="YABBY_N"/>
</dbReference>
<dbReference type="EMBL" id="CP136894">
    <property type="protein sequence ID" value="WOL07925.1"/>
    <property type="molecule type" value="Genomic_DNA"/>
</dbReference>
<dbReference type="SUPFAM" id="SSF47095">
    <property type="entry name" value="HMG-box"/>
    <property type="match status" value="1"/>
</dbReference>